<accession>E9H0U1</accession>
<dbReference type="EMBL" id="GL732582">
    <property type="protein sequence ID" value="EFX74516.1"/>
    <property type="molecule type" value="Genomic_DNA"/>
</dbReference>
<sequence>MGSRSDPMILVAEPHHANLRHRFAQQELQAVRSSATGASGTDSMDVKYLLRWLQVLQKKPKIKQ</sequence>
<evidence type="ECO:0000313" key="2">
    <source>
        <dbReference type="Proteomes" id="UP000000305"/>
    </source>
</evidence>
<reference evidence="1 2" key="1">
    <citation type="journal article" date="2011" name="Science">
        <title>The ecoresponsive genome of Daphnia pulex.</title>
        <authorList>
            <person name="Colbourne J.K."/>
            <person name="Pfrender M.E."/>
            <person name="Gilbert D."/>
            <person name="Thomas W.K."/>
            <person name="Tucker A."/>
            <person name="Oakley T.H."/>
            <person name="Tokishita S."/>
            <person name="Aerts A."/>
            <person name="Arnold G.J."/>
            <person name="Basu M.K."/>
            <person name="Bauer D.J."/>
            <person name="Caceres C.E."/>
            <person name="Carmel L."/>
            <person name="Casola C."/>
            <person name="Choi J.H."/>
            <person name="Detter J.C."/>
            <person name="Dong Q."/>
            <person name="Dusheyko S."/>
            <person name="Eads B.D."/>
            <person name="Frohlich T."/>
            <person name="Geiler-Samerotte K.A."/>
            <person name="Gerlach D."/>
            <person name="Hatcher P."/>
            <person name="Jogdeo S."/>
            <person name="Krijgsveld J."/>
            <person name="Kriventseva E.V."/>
            <person name="Kultz D."/>
            <person name="Laforsch C."/>
            <person name="Lindquist E."/>
            <person name="Lopez J."/>
            <person name="Manak J.R."/>
            <person name="Muller J."/>
            <person name="Pangilinan J."/>
            <person name="Patwardhan R.P."/>
            <person name="Pitluck S."/>
            <person name="Pritham E.J."/>
            <person name="Rechtsteiner A."/>
            <person name="Rho M."/>
            <person name="Rogozin I.B."/>
            <person name="Sakarya O."/>
            <person name="Salamov A."/>
            <person name="Schaack S."/>
            <person name="Shapiro H."/>
            <person name="Shiga Y."/>
            <person name="Skalitzky C."/>
            <person name="Smith Z."/>
            <person name="Souvorov A."/>
            <person name="Sung W."/>
            <person name="Tang Z."/>
            <person name="Tsuchiya D."/>
            <person name="Tu H."/>
            <person name="Vos H."/>
            <person name="Wang M."/>
            <person name="Wolf Y.I."/>
            <person name="Yamagata H."/>
            <person name="Yamada T."/>
            <person name="Ye Y."/>
            <person name="Shaw J.R."/>
            <person name="Andrews J."/>
            <person name="Crease T.J."/>
            <person name="Tang H."/>
            <person name="Lucas S.M."/>
            <person name="Robertson H.M."/>
            <person name="Bork P."/>
            <person name="Koonin E.V."/>
            <person name="Zdobnov E.M."/>
            <person name="Grigoriev I.V."/>
            <person name="Lynch M."/>
            <person name="Boore J.L."/>
        </authorList>
    </citation>
    <scope>NUCLEOTIDE SEQUENCE [LARGE SCALE GENOMIC DNA]</scope>
</reference>
<dbReference type="Proteomes" id="UP000000305">
    <property type="component" value="Unassembled WGS sequence"/>
</dbReference>
<dbReference type="InParanoid" id="E9H0U1"/>
<name>E9H0U1_DAPPU</name>
<keyword evidence="2" id="KW-1185">Reference proteome</keyword>
<protein>
    <submittedName>
        <fullName evidence="1">Uncharacterized protein</fullName>
    </submittedName>
</protein>
<dbReference type="HOGENOM" id="CLU_2869859_0_0_1"/>
<organism evidence="1 2">
    <name type="scientific">Daphnia pulex</name>
    <name type="common">Water flea</name>
    <dbReference type="NCBI Taxonomy" id="6669"/>
    <lineage>
        <taxon>Eukaryota</taxon>
        <taxon>Metazoa</taxon>
        <taxon>Ecdysozoa</taxon>
        <taxon>Arthropoda</taxon>
        <taxon>Crustacea</taxon>
        <taxon>Branchiopoda</taxon>
        <taxon>Diplostraca</taxon>
        <taxon>Cladocera</taxon>
        <taxon>Anomopoda</taxon>
        <taxon>Daphniidae</taxon>
        <taxon>Daphnia</taxon>
    </lineage>
</organism>
<gene>
    <name evidence="1" type="ORF">DAPPUDRAFT_251639</name>
</gene>
<dbReference type="AlphaFoldDB" id="E9H0U1"/>
<dbReference type="KEGG" id="dpx:DAPPUDRAFT_251639"/>
<proteinExistence type="predicted"/>
<evidence type="ECO:0000313" key="1">
    <source>
        <dbReference type="EMBL" id="EFX74516.1"/>
    </source>
</evidence>